<proteinExistence type="predicted"/>
<accession>A0A9Q0NA28</accession>
<evidence type="ECO:0000313" key="1">
    <source>
        <dbReference type="EMBL" id="KAJ6646503.1"/>
    </source>
</evidence>
<dbReference type="Proteomes" id="UP001151699">
    <property type="component" value="Chromosome A"/>
</dbReference>
<reference evidence="1" key="1">
    <citation type="submission" date="2022-07" db="EMBL/GenBank/DDBJ databases">
        <authorList>
            <person name="Trinca V."/>
            <person name="Uliana J.V.C."/>
            <person name="Torres T.T."/>
            <person name="Ward R.J."/>
            <person name="Monesi N."/>
        </authorList>
    </citation>
    <scope>NUCLEOTIDE SEQUENCE</scope>
    <source>
        <strain evidence="1">HSMRA1968</strain>
        <tissue evidence="1">Whole embryos</tissue>
    </source>
</reference>
<gene>
    <name evidence="1" type="ORF">Bhyg_01715</name>
</gene>
<sequence>SLEECTWEQPKTTSRQIKTISETLLAANENPHVSLDTVWNELAMKLNELGPPVRSAKEWRKV</sequence>
<dbReference type="OrthoDB" id="8053018at2759"/>
<name>A0A9Q0NA28_9DIPT</name>
<feature type="non-terminal residue" evidence="1">
    <location>
        <position position="1"/>
    </location>
</feature>
<protein>
    <submittedName>
        <fullName evidence="1">Uncharacterized protein</fullName>
    </submittedName>
</protein>
<keyword evidence="2" id="KW-1185">Reference proteome</keyword>
<dbReference type="AlphaFoldDB" id="A0A9Q0NA28"/>
<comment type="caution">
    <text evidence="1">The sequence shown here is derived from an EMBL/GenBank/DDBJ whole genome shotgun (WGS) entry which is preliminary data.</text>
</comment>
<evidence type="ECO:0000313" key="2">
    <source>
        <dbReference type="Proteomes" id="UP001151699"/>
    </source>
</evidence>
<organism evidence="1 2">
    <name type="scientific">Pseudolycoriella hygida</name>
    <dbReference type="NCBI Taxonomy" id="35572"/>
    <lineage>
        <taxon>Eukaryota</taxon>
        <taxon>Metazoa</taxon>
        <taxon>Ecdysozoa</taxon>
        <taxon>Arthropoda</taxon>
        <taxon>Hexapoda</taxon>
        <taxon>Insecta</taxon>
        <taxon>Pterygota</taxon>
        <taxon>Neoptera</taxon>
        <taxon>Endopterygota</taxon>
        <taxon>Diptera</taxon>
        <taxon>Nematocera</taxon>
        <taxon>Sciaroidea</taxon>
        <taxon>Sciaridae</taxon>
        <taxon>Pseudolycoriella</taxon>
    </lineage>
</organism>
<dbReference type="EMBL" id="WJQU01000001">
    <property type="protein sequence ID" value="KAJ6646503.1"/>
    <property type="molecule type" value="Genomic_DNA"/>
</dbReference>